<reference evidence="2 3" key="1">
    <citation type="submission" date="2017-10" db="EMBL/GenBank/DDBJ databases">
        <title>Comparative genomics in systemic dimorphic fungi from Ajellomycetaceae.</title>
        <authorList>
            <person name="Munoz J.F."/>
            <person name="Mcewen J.G."/>
            <person name="Clay O.K."/>
            <person name="Cuomo C.A."/>
        </authorList>
    </citation>
    <scope>NUCLEOTIDE SEQUENCE [LARGE SCALE GENOMIC DNA]</scope>
    <source>
        <strain evidence="2 3">UAMH130</strain>
    </source>
</reference>
<dbReference type="STRING" id="2060905.A0A2B7WII3"/>
<protein>
    <recommendedName>
        <fullName evidence="1">DUF6546 domain-containing protein</fullName>
    </recommendedName>
</protein>
<feature type="domain" description="DUF6546" evidence="1">
    <location>
        <begin position="290"/>
        <end position="491"/>
    </location>
</feature>
<evidence type="ECO:0000313" key="2">
    <source>
        <dbReference type="EMBL" id="PGG96368.1"/>
    </source>
</evidence>
<name>A0A2B7WII3_9EURO</name>
<evidence type="ECO:0000313" key="3">
    <source>
        <dbReference type="Proteomes" id="UP000224080"/>
    </source>
</evidence>
<organism evidence="2 3">
    <name type="scientific">Blastomyces parvus</name>
    <dbReference type="NCBI Taxonomy" id="2060905"/>
    <lineage>
        <taxon>Eukaryota</taxon>
        <taxon>Fungi</taxon>
        <taxon>Dikarya</taxon>
        <taxon>Ascomycota</taxon>
        <taxon>Pezizomycotina</taxon>
        <taxon>Eurotiomycetes</taxon>
        <taxon>Eurotiomycetidae</taxon>
        <taxon>Onygenales</taxon>
        <taxon>Ajellomycetaceae</taxon>
        <taxon>Blastomyces</taxon>
    </lineage>
</organism>
<evidence type="ECO:0000259" key="1">
    <source>
        <dbReference type="Pfam" id="PF20183"/>
    </source>
</evidence>
<sequence>MSKRQDDNDPCGRIVHDSKGLRTRTDGSWASLPAEIRLTILEEISRQKHRGWASCAAVCKEWQVFVEAKNFRRLTLQTSCLEEFKYMVVRQRGLVQYICLNIELPRYTCRSCQCTESGSWNSRHNSIMRDAMVKLYSALSTWEPAGRLVLEITTYSPSDSQHWFKHYRFGRENHCEGDFVQSQEATTGWHDPNHGWVNGQQVEAPCASAILRLFSPLCLIPPKNLPEVHAVTGLVIPRQGRRQIFPPTLRLLCERLPRLESIVYEPWRVWRPPWKIMQDRELASIVQDALPSRTRTVSIFENFSDQIALALRNDTLYPSRIDTNPIADPILVNAFASRSRDFEHFSISFMIDARQFFNSCRLSYTWHHLQSLTLISSILTRTAPQNEIFTLLCDASLATLNMPRLERMVFWNSKQGEACAVIYHRENSHRRATLTWRGTWDLEFSHEVVECWKRVTSDSSILHIKNERVQGVISFHGDAIHLLRLPSRVVDPVSLWQMRQESMMQTMT</sequence>
<dbReference type="Pfam" id="PF20183">
    <property type="entry name" value="DUF6546"/>
    <property type="match status" value="1"/>
</dbReference>
<dbReference type="InterPro" id="IPR046676">
    <property type="entry name" value="DUF6546"/>
</dbReference>
<dbReference type="OrthoDB" id="4185790at2759"/>
<accession>A0A2B7WII3</accession>
<comment type="caution">
    <text evidence="2">The sequence shown here is derived from an EMBL/GenBank/DDBJ whole genome shotgun (WGS) entry which is preliminary data.</text>
</comment>
<dbReference type="Proteomes" id="UP000224080">
    <property type="component" value="Unassembled WGS sequence"/>
</dbReference>
<gene>
    <name evidence="2" type="ORF">GX51_07863</name>
</gene>
<proteinExistence type="predicted"/>
<dbReference type="EMBL" id="PDNC01000179">
    <property type="protein sequence ID" value="PGG96368.1"/>
    <property type="molecule type" value="Genomic_DNA"/>
</dbReference>
<dbReference type="AlphaFoldDB" id="A0A2B7WII3"/>
<keyword evidence="3" id="KW-1185">Reference proteome</keyword>